<feature type="compositionally biased region" description="Polar residues" evidence="3">
    <location>
        <begin position="664"/>
        <end position="674"/>
    </location>
</feature>
<feature type="compositionally biased region" description="Low complexity" evidence="3">
    <location>
        <begin position="197"/>
        <end position="215"/>
    </location>
</feature>
<keyword evidence="6" id="KW-1185">Reference proteome</keyword>
<feature type="compositionally biased region" description="Polar residues" evidence="3">
    <location>
        <begin position="545"/>
        <end position="557"/>
    </location>
</feature>
<feature type="compositionally biased region" description="Basic and acidic residues" evidence="3">
    <location>
        <begin position="737"/>
        <end position="746"/>
    </location>
</feature>
<keyword evidence="1" id="KW-0863">Zinc-finger</keyword>
<feature type="region of interest" description="Disordered" evidence="3">
    <location>
        <begin position="376"/>
        <end position="407"/>
    </location>
</feature>
<evidence type="ECO:0000256" key="1">
    <source>
        <dbReference type="PROSITE-ProRule" id="PRU00723"/>
    </source>
</evidence>
<feature type="region of interest" description="Disordered" evidence="3">
    <location>
        <begin position="545"/>
        <end position="704"/>
    </location>
</feature>
<proteinExistence type="predicted"/>
<evidence type="ECO:0000313" key="6">
    <source>
        <dbReference type="Proteomes" id="UP000218231"/>
    </source>
</evidence>
<reference evidence="5 6" key="1">
    <citation type="journal article" date="2017" name="Curr. Biol.">
        <title>Genome architecture and evolution of a unichromosomal asexual nematode.</title>
        <authorList>
            <person name="Fradin H."/>
            <person name="Zegar C."/>
            <person name="Gutwein M."/>
            <person name="Lucas J."/>
            <person name="Kovtun M."/>
            <person name="Corcoran D."/>
            <person name="Baugh L.R."/>
            <person name="Kiontke K."/>
            <person name="Gunsalus K."/>
            <person name="Fitch D.H."/>
            <person name="Piano F."/>
        </authorList>
    </citation>
    <scope>NUCLEOTIDE SEQUENCE [LARGE SCALE GENOMIC DNA]</scope>
    <source>
        <strain evidence="5">PF1309</strain>
    </source>
</reference>
<keyword evidence="1" id="KW-0479">Metal-binding</keyword>
<keyword evidence="2" id="KW-0175">Coiled coil</keyword>
<dbReference type="GO" id="GO:0008270">
    <property type="term" value="F:zinc ion binding"/>
    <property type="evidence" value="ECO:0007669"/>
    <property type="project" value="UniProtKB-KW"/>
</dbReference>
<feature type="region of interest" description="Disordered" evidence="3">
    <location>
        <begin position="254"/>
        <end position="290"/>
    </location>
</feature>
<dbReference type="Proteomes" id="UP000218231">
    <property type="component" value="Unassembled WGS sequence"/>
</dbReference>
<dbReference type="EMBL" id="LIAE01008288">
    <property type="protein sequence ID" value="PAV74723.1"/>
    <property type="molecule type" value="Genomic_DNA"/>
</dbReference>
<feature type="compositionally biased region" description="Acidic residues" evidence="3">
    <location>
        <begin position="616"/>
        <end position="628"/>
    </location>
</feature>
<feature type="compositionally biased region" description="Polar residues" evidence="3">
    <location>
        <begin position="376"/>
        <end position="399"/>
    </location>
</feature>
<accession>A0A2A2KLI3</accession>
<gene>
    <name evidence="5" type="ORF">WR25_15337</name>
</gene>
<feature type="region of interest" description="Disordered" evidence="3">
    <location>
        <begin position="343"/>
        <end position="362"/>
    </location>
</feature>
<feature type="zinc finger region" description="C3H1-type" evidence="1">
    <location>
        <begin position="760"/>
        <end position="786"/>
    </location>
</feature>
<sequence length="850" mass="94775">MAHLSEFSGRMDEAEEGEIFSSPATPETFDPSRQIEAEPVQHYNRPTQHDESYIDRLIVEAGQAEERKKAGGSQEMFIDEDPDVLRRLALDSMKQKKPKKPPSRPGSRESGEISGDSDRNKKRERGSQSKEREREKAREAEKAERDKEAKTGKADGLIPQTSQIKERVSFGRGGDARRKEGKSYYKSSSANNKDVPSHISSRKISSYGSKSSFRYRAPNRPVHPPFPSHGVAPARPMPPIPRTIDARVGVPGKFSRPRNYLDPNPKAVQETSKTRRLPSVDDVFGSRPDQGVMTTLTSGLPVSMPGVISPITSPRLLQAIPTPLTMQRVIYMAPPCTDDNYDEIPMDTSSTPSASVAPEDCQDEDELTTVSEFVGSPQSLNEQPSPTSQIQPESGNTTAIPAPPQPSQSIEQLENAAKRLQQIEQTLKKKLAEATKAQEEKRELLSFVVMKDEQILKLKTECSKLVMESETIKIELYALRGKQNKASNEVLEKAVQEDDAWIRETKSRAESLTKEIQETRVKKPDPKPVVQARVNLVQVIRVERPQNSNSLPSNSKNMGFLNKLTLPPPPAPPVLETSTLPKDPPLFVFRGSSKPTNSQETIILDSTTSSPQSPDPEPEEEEFEEIGDDVQAKPEPVQERRRSSSSTLDEATLRAKLLERIQPALQNTSTQEPVSSESSPDSSNYSDDSRIVLSDSEPEPDQEAQANFQILSERKPTPQMAQLQDTITSLLADADRIKSERQERHQKSPQWEWAKPSENAPNDVACPFDLLGACRNNNCPYIHLKRDVNNPWVSIARNGGRTIETGPDPNADVYSPAKKYAGILEKTTQTRANSNLSRTYSRFNWVMHNE</sequence>
<feature type="compositionally biased region" description="Low complexity" evidence="3">
    <location>
        <begin position="675"/>
        <end position="686"/>
    </location>
</feature>
<feature type="region of interest" description="Disordered" evidence="3">
    <location>
        <begin position="737"/>
        <end position="756"/>
    </location>
</feature>
<evidence type="ECO:0000313" key="5">
    <source>
        <dbReference type="EMBL" id="PAV74723.1"/>
    </source>
</evidence>
<dbReference type="InterPro" id="IPR000571">
    <property type="entry name" value="Znf_CCCH"/>
</dbReference>
<dbReference type="PROSITE" id="PS50103">
    <property type="entry name" value="ZF_C3H1"/>
    <property type="match status" value="1"/>
</dbReference>
<name>A0A2A2KLI3_9BILA</name>
<comment type="caution">
    <text evidence="5">The sequence shown here is derived from an EMBL/GenBank/DDBJ whole genome shotgun (WGS) entry which is preliminary data.</text>
</comment>
<feature type="compositionally biased region" description="Basic and acidic residues" evidence="3">
    <location>
        <begin position="106"/>
        <end position="153"/>
    </location>
</feature>
<feature type="compositionally biased region" description="Basic and acidic residues" evidence="3">
    <location>
        <begin position="47"/>
        <end position="69"/>
    </location>
</feature>
<evidence type="ECO:0000259" key="4">
    <source>
        <dbReference type="PROSITE" id="PS50103"/>
    </source>
</evidence>
<dbReference type="AlphaFoldDB" id="A0A2A2KLI3"/>
<evidence type="ECO:0000256" key="2">
    <source>
        <dbReference type="SAM" id="Coils"/>
    </source>
</evidence>
<feature type="domain" description="C3H1-type" evidence="4">
    <location>
        <begin position="760"/>
        <end position="786"/>
    </location>
</feature>
<feature type="compositionally biased region" description="Basic and acidic residues" evidence="3">
    <location>
        <begin position="630"/>
        <end position="642"/>
    </location>
</feature>
<organism evidence="5 6">
    <name type="scientific">Diploscapter pachys</name>
    <dbReference type="NCBI Taxonomy" id="2018661"/>
    <lineage>
        <taxon>Eukaryota</taxon>
        <taxon>Metazoa</taxon>
        <taxon>Ecdysozoa</taxon>
        <taxon>Nematoda</taxon>
        <taxon>Chromadorea</taxon>
        <taxon>Rhabditida</taxon>
        <taxon>Rhabditina</taxon>
        <taxon>Rhabditomorpha</taxon>
        <taxon>Rhabditoidea</taxon>
        <taxon>Rhabditidae</taxon>
        <taxon>Diploscapter</taxon>
    </lineage>
</organism>
<evidence type="ECO:0000256" key="3">
    <source>
        <dbReference type="SAM" id="MobiDB-lite"/>
    </source>
</evidence>
<feature type="region of interest" description="Disordered" evidence="3">
    <location>
        <begin position="1"/>
        <end position="237"/>
    </location>
</feature>
<feature type="coiled-coil region" evidence="2">
    <location>
        <begin position="410"/>
        <end position="440"/>
    </location>
</feature>
<keyword evidence="1" id="KW-0862">Zinc</keyword>
<feature type="compositionally biased region" description="Basic and acidic residues" evidence="3">
    <location>
        <begin position="164"/>
        <end position="183"/>
    </location>
</feature>
<protein>
    <recommendedName>
        <fullName evidence="4">C3H1-type domain-containing protein</fullName>
    </recommendedName>
</protein>